<evidence type="ECO:0000256" key="1">
    <source>
        <dbReference type="SAM" id="MobiDB-lite"/>
    </source>
</evidence>
<feature type="compositionally biased region" description="Basic and acidic residues" evidence="1">
    <location>
        <begin position="80"/>
        <end position="96"/>
    </location>
</feature>
<organism evidence="2">
    <name type="scientific">Heligmosomoides polygyrus</name>
    <name type="common">Parasitic roundworm</name>
    <dbReference type="NCBI Taxonomy" id="6339"/>
    <lineage>
        <taxon>Eukaryota</taxon>
        <taxon>Metazoa</taxon>
        <taxon>Ecdysozoa</taxon>
        <taxon>Nematoda</taxon>
        <taxon>Chromadorea</taxon>
        <taxon>Rhabditida</taxon>
        <taxon>Rhabditina</taxon>
        <taxon>Rhabditomorpha</taxon>
        <taxon>Strongyloidea</taxon>
        <taxon>Heligmosomidae</taxon>
        <taxon>Heligmosomoides</taxon>
    </lineage>
</organism>
<name>A0A3P8DBI0_HELPZ</name>
<sequence length="185" mass="20775">MEGLVGLGGKSEPGTWYRVPSTVAPPLTALLAPYLGYWLQGLRTPSLRSSVIAQRLDRLVLVNAFEEKSSRKAQWNKLSEGSKKDTSTGEPTKEDESLTTYLMSASDALDIAESTESRKPTINKLFNGYKGVMATVRKFSQPIQLKIPKRIFKYYSHSAMINLNDFLLDDRPLNRRSTENPCCRN</sequence>
<evidence type="ECO:0000313" key="4">
    <source>
        <dbReference type="WBParaSite" id="HPBE_0001279801-mRNA-1"/>
    </source>
</evidence>
<evidence type="ECO:0000313" key="3">
    <source>
        <dbReference type="Proteomes" id="UP000050761"/>
    </source>
</evidence>
<evidence type="ECO:0000313" key="2">
    <source>
        <dbReference type="EMBL" id="VDO93665.1"/>
    </source>
</evidence>
<feature type="region of interest" description="Disordered" evidence="1">
    <location>
        <begin position="75"/>
        <end position="97"/>
    </location>
</feature>
<keyword evidence="3" id="KW-1185">Reference proteome</keyword>
<dbReference type="Proteomes" id="UP000050761">
    <property type="component" value="Unassembled WGS sequence"/>
</dbReference>
<reference evidence="2 3" key="1">
    <citation type="submission" date="2018-11" db="EMBL/GenBank/DDBJ databases">
        <authorList>
            <consortium name="Pathogen Informatics"/>
        </authorList>
    </citation>
    <scope>NUCLEOTIDE SEQUENCE [LARGE SCALE GENOMIC DNA]</scope>
</reference>
<gene>
    <name evidence="2" type="ORF">HPBE_LOCUS12799</name>
</gene>
<proteinExistence type="predicted"/>
<protein>
    <submittedName>
        <fullName evidence="4">DDE_Tnp_1_7 domain-containing protein</fullName>
    </submittedName>
</protein>
<dbReference type="AlphaFoldDB" id="A0A3P8DBI0"/>
<accession>A0A3P8DBI0</accession>
<dbReference type="EMBL" id="UZAH01027643">
    <property type="protein sequence ID" value="VDO93665.1"/>
    <property type="molecule type" value="Genomic_DNA"/>
</dbReference>
<dbReference type="WBParaSite" id="HPBE_0001279801-mRNA-1">
    <property type="protein sequence ID" value="HPBE_0001279801-mRNA-1"/>
    <property type="gene ID" value="HPBE_0001279801"/>
</dbReference>
<reference evidence="4" key="2">
    <citation type="submission" date="2019-09" db="UniProtKB">
        <authorList>
            <consortium name="WormBaseParasite"/>
        </authorList>
    </citation>
    <scope>IDENTIFICATION</scope>
</reference>